<organism evidence="2 3">
    <name type="scientific">Zasmidium cellare</name>
    <name type="common">Wine cellar mold</name>
    <name type="synonym">Racodium cellare</name>
    <dbReference type="NCBI Taxonomy" id="395010"/>
    <lineage>
        <taxon>Eukaryota</taxon>
        <taxon>Fungi</taxon>
        <taxon>Dikarya</taxon>
        <taxon>Ascomycota</taxon>
        <taxon>Pezizomycotina</taxon>
        <taxon>Dothideomycetes</taxon>
        <taxon>Dothideomycetidae</taxon>
        <taxon>Mycosphaerellales</taxon>
        <taxon>Mycosphaerellaceae</taxon>
        <taxon>Zasmidium</taxon>
    </lineage>
</organism>
<evidence type="ECO:0000313" key="2">
    <source>
        <dbReference type="EMBL" id="KAK4502299.1"/>
    </source>
</evidence>
<sequence>MSAPPLNPQPPNFVRLFDQGLQLERAINNIERAYALLMSRYVALPKGVVGNPAIMFRYRMTCQFAFSPGDSAYIPTAVTKLKTSTKDLEASLLRGDLNGSEKALGSADVELRKAEIFLEQLEEAIDAHALLEQWMRSRELINDEEVKGRRPAARIWHHRDLSMESDGSSRQLSRKPVCGNKLRHQAVKSFDNSSLKQEGYLHPSDAIAGRSRSCGE</sequence>
<evidence type="ECO:0000313" key="3">
    <source>
        <dbReference type="Proteomes" id="UP001305779"/>
    </source>
</evidence>
<keyword evidence="3" id="KW-1185">Reference proteome</keyword>
<gene>
    <name evidence="2" type="ORF">PRZ48_005724</name>
</gene>
<reference evidence="2 3" key="1">
    <citation type="journal article" date="2023" name="G3 (Bethesda)">
        <title>A chromosome-level genome assembly of Zasmidium syzygii isolated from banana leaves.</title>
        <authorList>
            <person name="van Westerhoven A.C."/>
            <person name="Mehrabi R."/>
            <person name="Talebi R."/>
            <person name="Steentjes M.B.F."/>
            <person name="Corcolon B."/>
            <person name="Chong P.A."/>
            <person name="Kema G.H.J."/>
            <person name="Seidl M.F."/>
        </authorList>
    </citation>
    <scope>NUCLEOTIDE SEQUENCE [LARGE SCALE GENOMIC DNA]</scope>
    <source>
        <strain evidence="2 3">P124</strain>
    </source>
</reference>
<protein>
    <submittedName>
        <fullName evidence="2">Uncharacterized protein</fullName>
    </submittedName>
</protein>
<dbReference type="Proteomes" id="UP001305779">
    <property type="component" value="Unassembled WGS sequence"/>
</dbReference>
<dbReference type="EMBL" id="JAXOVC010000004">
    <property type="protein sequence ID" value="KAK4502299.1"/>
    <property type="molecule type" value="Genomic_DNA"/>
</dbReference>
<name>A0ABR0EL39_ZASCE</name>
<evidence type="ECO:0000256" key="1">
    <source>
        <dbReference type="SAM" id="MobiDB-lite"/>
    </source>
</evidence>
<feature type="region of interest" description="Disordered" evidence="1">
    <location>
        <begin position="189"/>
        <end position="216"/>
    </location>
</feature>
<accession>A0ABR0EL39</accession>
<proteinExistence type="predicted"/>
<comment type="caution">
    <text evidence="2">The sequence shown here is derived from an EMBL/GenBank/DDBJ whole genome shotgun (WGS) entry which is preliminary data.</text>
</comment>